<evidence type="ECO:0000256" key="2">
    <source>
        <dbReference type="ARBA" id="ARBA00022722"/>
    </source>
</evidence>
<dbReference type="GeneID" id="92515332"/>
<evidence type="ECO:0000313" key="11">
    <source>
        <dbReference type="Proteomes" id="UP000673552"/>
    </source>
</evidence>
<keyword evidence="3" id="KW-0479">Metal-binding</keyword>
<feature type="compositionally biased region" description="Polar residues" evidence="8">
    <location>
        <begin position="411"/>
        <end position="424"/>
    </location>
</feature>
<dbReference type="Proteomes" id="UP000673552">
    <property type="component" value="Unassembled WGS sequence"/>
</dbReference>
<comment type="cofactor">
    <cofactor evidence="1">
        <name>Mg(2+)</name>
        <dbReference type="ChEBI" id="CHEBI:18420"/>
    </cofactor>
</comment>
<dbReference type="GO" id="GO:0046872">
    <property type="term" value="F:metal ion binding"/>
    <property type="evidence" value="ECO:0007669"/>
    <property type="project" value="UniProtKB-KW"/>
</dbReference>
<dbReference type="OrthoDB" id="10250935at2759"/>
<dbReference type="InterPro" id="IPR012337">
    <property type="entry name" value="RNaseH-like_sf"/>
</dbReference>
<gene>
    <name evidence="10" type="ORF">LSCM1_05349</name>
</gene>
<reference evidence="11" key="1">
    <citation type="journal article" date="2021" name="Microbiol. Resour. Announc.">
        <title>LGAAP: Leishmaniinae Genome Assembly and Annotation Pipeline.</title>
        <authorList>
            <person name="Almutairi H."/>
            <person name="Urbaniak M.D."/>
            <person name="Bates M.D."/>
            <person name="Jariyapan N."/>
            <person name="Kwakye-Nuako G."/>
            <person name="Thomaz-Soccol V."/>
            <person name="Al-Salem W.S."/>
            <person name="Dillon R.J."/>
            <person name="Bates P.A."/>
            <person name="Gatherer D."/>
        </authorList>
    </citation>
    <scope>NUCLEOTIDE SEQUENCE [LARGE SCALE GENOMIC DNA]</scope>
</reference>
<feature type="domain" description="Exonuclease" evidence="9">
    <location>
        <begin position="89"/>
        <end position="283"/>
    </location>
</feature>
<dbReference type="InterPro" id="IPR013520">
    <property type="entry name" value="Ribonucl_H"/>
</dbReference>
<comment type="similarity">
    <text evidence="7">Belongs to the exonuclease superfamily. TREX family.</text>
</comment>
<dbReference type="GO" id="GO:0006308">
    <property type="term" value="P:DNA catabolic process"/>
    <property type="evidence" value="ECO:0007669"/>
    <property type="project" value="TreeGrafter"/>
</dbReference>
<dbReference type="KEGG" id="lmat:92515332"/>
<dbReference type="GO" id="GO:0008296">
    <property type="term" value="F:3'-5'-DNA exonuclease activity"/>
    <property type="evidence" value="ECO:0007669"/>
    <property type="project" value="TreeGrafter"/>
</dbReference>
<feature type="compositionally biased region" description="Polar residues" evidence="8">
    <location>
        <begin position="449"/>
        <end position="458"/>
    </location>
</feature>
<dbReference type="SUPFAM" id="SSF53098">
    <property type="entry name" value="Ribonuclease H-like"/>
    <property type="match status" value="1"/>
</dbReference>
<dbReference type="SMART" id="SM00479">
    <property type="entry name" value="EXOIII"/>
    <property type="match status" value="1"/>
</dbReference>
<name>A0A836H3P3_9TRYP</name>
<evidence type="ECO:0000256" key="6">
    <source>
        <dbReference type="ARBA" id="ARBA00022842"/>
    </source>
</evidence>
<evidence type="ECO:0000256" key="1">
    <source>
        <dbReference type="ARBA" id="ARBA00001946"/>
    </source>
</evidence>
<dbReference type="GO" id="GO:0003676">
    <property type="term" value="F:nucleic acid binding"/>
    <property type="evidence" value="ECO:0007669"/>
    <property type="project" value="InterPro"/>
</dbReference>
<organism evidence="10 11">
    <name type="scientific">Leishmania martiniquensis</name>
    <dbReference type="NCBI Taxonomy" id="1580590"/>
    <lineage>
        <taxon>Eukaryota</taxon>
        <taxon>Discoba</taxon>
        <taxon>Euglenozoa</taxon>
        <taxon>Kinetoplastea</taxon>
        <taxon>Metakinetoplastina</taxon>
        <taxon>Trypanosomatida</taxon>
        <taxon>Trypanosomatidae</taxon>
        <taxon>Leishmaniinae</taxon>
        <taxon>Leishmania</taxon>
    </lineage>
</organism>
<feature type="region of interest" description="Disordered" evidence="8">
    <location>
        <begin position="337"/>
        <end position="363"/>
    </location>
</feature>
<accession>A0A836H3P3</accession>
<keyword evidence="5" id="KW-0269">Exonuclease</keyword>
<dbReference type="AlphaFoldDB" id="A0A836H3P3"/>
<dbReference type="InterPro" id="IPR036397">
    <property type="entry name" value="RNaseH_sf"/>
</dbReference>
<keyword evidence="6" id="KW-0460">Magnesium</keyword>
<dbReference type="FunFam" id="3.30.420.10:FF:000168">
    <property type="entry name" value="Exonuclease"/>
    <property type="match status" value="1"/>
</dbReference>
<dbReference type="RefSeq" id="XP_067178185.1">
    <property type="nucleotide sequence ID" value="XM_067322820.1"/>
</dbReference>
<evidence type="ECO:0000256" key="8">
    <source>
        <dbReference type="SAM" id="MobiDB-lite"/>
    </source>
</evidence>
<dbReference type="InterPro" id="IPR040393">
    <property type="entry name" value="TREX1/2"/>
</dbReference>
<protein>
    <recommendedName>
        <fullName evidence="9">Exonuclease domain-containing protein</fullName>
    </recommendedName>
</protein>
<dbReference type="GO" id="GO:0005737">
    <property type="term" value="C:cytoplasm"/>
    <property type="evidence" value="ECO:0007669"/>
    <property type="project" value="TreeGrafter"/>
</dbReference>
<dbReference type="EMBL" id="JAFEUZ010000025">
    <property type="protein sequence ID" value="KAG5477015.1"/>
    <property type="molecule type" value="Genomic_DNA"/>
</dbReference>
<comment type="caution">
    <text evidence="10">The sequence shown here is derived from an EMBL/GenBank/DDBJ whole genome shotgun (WGS) entry which is preliminary data.</text>
</comment>
<evidence type="ECO:0000256" key="4">
    <source>
        <dbReference type="ARBA" id="ARBA00022801"/>
    </source>
</evidence>
<keyword evidence="4" id="KW-0378">Hydrolase</keyword>
<proteinExistence type="inferred from homology"/>
<evidence type="ECO:0000256" key="7">
    <source>
        <dbReference type="ARBA" id="ARBA00025769"/>
    </source>
</evidence>
<sequence>MLRHSYATLRRKASTVLKGHLNPLEALTQMQLGMTPSLPLQRGFLLEHCERQLESLGITEAKLLAMDGRLCTQLTKRIVYQLYLSVPFRVFTFDMEFTGPPVFTADGPTEDITELGLYSPLLDETFSCLVKPVCGRKQGSGVEELTHITDAMLEKEGIPFVEAWQQFLKFVHTPQPDELPGSEKRILLLSHGGKLADVSLIKWTLEKFHMDLPSSFVFGDTIHLIRDAHRRRPVTVDKHPPSWKLMDLVQWLHIPTTLPAHRAGNDARMTWDALHHTLLRYGDDEMTPREQLVPRFFDVEAKQLLREHTARQAREKDPLALDETFLLADASSSASAEYADSSGTGHSAHHSTSSVSGKSGTSGPTTDLLDLNFDDIFSEQSQASAKAPIEEFKLEDEEDLCSGDATEASGVTASQALPSKTTSCPAAVSVGTGGEKDAGDAKAAPASGLSPTHETGTATPGGRKRKVPSSLRGKGASEKESNRSGCASDDGRREVSDLSSAADTPAAVFFV</sequence>
<dbReference type="PANTHER" id="PTHR13058:SF19">
    <property type="entry name" value="LD40940P"/>
    <property type="match status" value="1"/>
</dbReference>
<evidence type="ECO:0000313" key="10">
    <source>
        <dbReference type="EMBL" id="KAG5477015.1"/>
    </source>
</evidence>
<dbReference type="CDD" id="cd06127">
    <property type="entry name" value="DEDDh"/>
    <property type="match status" value="1"/>
</dbReference>
<reference evidence="11" key="2">
    <citation type="journal article" date="2021" name="Sci. Data">
        <title>Chromosome-scale genome sequencing, assembly and annotation of six genomes from subfamily Leishmaniinae.</title>
        <authorList>
            <person name="Almutairi H."/>
            <person name="Urbaniak M.D."/>
            <person name="Bates M.D."/>
            <person name="Jariyapan N."/>
            <person name="Kwakye-Nuako G."/>
            <person name="Thomaz Soccol V."/>
            <person name="Al-Salem W.S."/>
            <person name="Dillon R.J."/>
            <person name="Bates P.A."/>
            <person name="Gatherer D."/>
        </authorList>
    </citation>
    <scope>NUCLEOTIDE SEQUENCE [LARGE SCALE GENOMIC DNA]</scope>
</reference>
<evidence type="ECO:0000259" key="9">
    <source>
        <dbReference type="SMART" id="SM00479"/>
    </source>
</evidence>
<feature type="region of interest" description="Disordered" evidence="8">
    <location>
        <begin position="411"/>
        <end position="504"/>
    </location>
</feature>
<dbReference type="Gene3D" id="3.30.420.10">
    <property type="entry name" value="Ribonuclease H-like superfamily/Ribonuclease H"/>
    <property type="match status" value="1"/>
</dbReference>
<evidence type="ECO:0000256" key="3">
    <source>
        <dbReference type="ARBA" id="ARBA00022723"/>
    </source>
</evidence>
<keyword evidence="2" id="KW-0540">Nuclease</keyword>
<evidence type="ECO:0000256" key="5">
    <source>
        <dbReference type="ARBA" id="ARBA00022839"/>
    </source>
</evidence>
<dbReference type="PANTHER" id="PTHR13058">
    <property type="entry name" value="THREE PRIME REPAIR EXONUCLEASE 1, 2"/>
    <property type="match status" value="1"/>
</dbReference>
<keyword evidence="11" id="KW-1185">Reference proteome</keyword>